<evidence type="ECO:0000313" key="2">
    <source>
        <dbReference type="Proteomes" id="UP001163203"/>
    </source>
</evidence>
<gene>
    <name evidence="1" type="ORF">ORV05_05025</name>
</gene>
<protein>
    <submittedName>
        <fullName evidence="1">Uncharacterized protein</fullName>
    </submittedName>
</protein>
<dbReference type="Proteomes" id="UP001163203">
    <property type="component" value="Chromosome"/>
</dbReference>
<name>A0ABY7B4C3_9PSEU</name>
<evidence type="ECO:0000313" key="1">
    <source>
        <dbReference type="EMBL" id="WAL67155.1"/>
    </source>
</evidence>
<sequence length="155" mass="16179">MASTYEAMMLALTLNPKPYARYALLGASTVALTANGDTLMQFPSAIQTDPNVTPGGSGNTYFTLTPGTWWISSSVRVSANTSMIQYIATGNTPNESNSLASGSCSNFVAVGASELVEFSTATQVCSMIWSNTAVNAVAYGSPTLGLTHISFLKVS</sequence>
<dbReference type="RefSeq" id="WP_268757283.1">
    <property type="nucleotide sequence ID" value="NZ_CP113836.1"/>
</dbReference>
<accession>A0ABY7B4C3</accession>
<organism evidence="1 2">
    <name type="scientific">Amycolatopsis cynarae</name>
    <dbReference type="NCBI Taxonomy" id="2995223"/>
    <lineage>
        <taxon>Bacteria</taxon>
        <taxon>Bacillati</taxon>
        <taxon>Actinomycetota</taxon>
        <taxon>Actinomycetes</taxon>
        <taxon>Pseudonocardiales</taxon>
        <taxon>Pseudonocardiaceae</taxon>
        <taxon>Amycolatopsis</taxon>
    </lineage>
</organism>
<keyword evidence="2" id="KW-1185">Reference proteome</keyword>
<proteinExistence type="predicted"/>
<reference evidence="1" key="1">
    <citation type="submission" date="2022-11" db="EMBL/GenBank/DDBJ databases">
        <authorList>
            <person name="Mo P."/>
        </authorList>
    </citation>
    <scope>NUCLEOTIDE SEQUENCE</scope>
    <source>
        <strain evidence="1">HUAS 11-8</strain>
    </source>
</reference>
<dbReference type="EMBL" id="CP113836">
    <property type="protein sequence ID" value="WAL67155.1"/>
    <property type="molecule type" value="Genomic_DNA"/>
</dbReference>